<protein>
    <submittedName>
        <fullName evidence="2">LacI family transcriptional regulator</fullName>
    </submittedName>
</protein>
<accession>A0A161R6K1</accession>
<gene>
    <name evidence="2" type="ORF">A4A58_20250</name>
</gene>
<dbReference type="PANTHER" id="PTHR42928">
    <property type="entry name" value="TRICARBOXYLATE-BINDING PROTEIN"/>
    <property type="match status" value="1"/>
</dbReference>
<keyword evidence="3" id="KW-1185">Reference proteome</keyword>
<reference evidence="2 3" key="1">
    <citation type="submission" date="2016-03" db="EMBL/GenBank/DDBJ databases">
        <title>Microsymbionts genomes from the relict species Vavilovia formosa (Stev.) Fed.</title>
        <authorList>
            <person name="Kopat V."/>
            <person name="Chirak E."/>
            <person name="Kimeklis A."/>
            <person name="Andronov E."/>
        </authorList>
    </citation>
    <scope>NUCLEOTIDE SEQUENCE [LARGE SCALE GENOMIC DNA]</scope>
    <source>
        <strain evidence="2 3">Vaf07</strain>
    </source>
</reference>
<comment type="similarity">
    <text evidence="1">Belongs to the UPF0065 (bug) family.</text>
</comment>
<organism evidence="2 3">
    <name type="scientific">Tardiphaga robiniae</name>
    <dbReference type="NCBI Taxonomy" id="943830"/>
    <lineage>
        <taxon>Bacteria</taxon>
        <taxon>Pseudomonadati</taxon>
        <taxon>Pseudomonadota</taxon>
        <taxon>Alphaproteobacteria</taxon>
        <taxon>Hyphomicrobiales</taxon>
        <taxon>Nitrobacteraceae</taxon>
        <taxon>Tardiphaga</taxon>
    </lineage>
</organism>
<dbReference type="InterPro" id="IPR005064">
    <property type="entry name" value="BUG"/>
</dbReference>
<name>A0A161R6K1_9BRAD</name>
<dbReference type="CDD" id="cd07012">
    <property type="entry name" value="PBP2_Bug_TTT"/>
    <property type="match status" value="1"/>
</dbReference>
<evidence type="ECO:0000313" key="3">
    <source>
        <dbReference type="Proteomes" id="UP000076574"/>
    </source>
</evidence>
<evidence type="ECO:0000313" key="2">
    <source>
        <dbReference type="EMBL" id="KZD24891.1"/>
    </source>
</evidence>
<dbReference type="Gene3D" id="3.40.190.150">
    <property type="entry name" value="Bordetella uptake gene, domain 1"/>
    <property type="match status" value="1"/>
</dbReference>
<dbReference type="STRING" id="943830.A4A58_20250"/>
<evidence type="ECO:0000256" key="1">
    <source>
        <dbReference type="ARBA" id="ARBA00006987"/>
    </source>
</evidence>
<dbReference type="PANTHER" id="PTHR42928:SF5">
    <property type="entry name" value="BLR1237 PROTEIN"/>
    <property type="match status" value="1"/>
</dbReference>
<dbReference type="EMBL" id="LVYV01000002">
    <property type="protein sequence ID" value="KZD24891.1"/>
    <property type="molecule type" value="Genomic_DNA"/>
</dbReference>
<dbReference type="AlphaFoldDB" id="A0A161R6K1"/>
<dbReference type="Pfam" id="PF03401">
    <property type="entry name" value="TctC"/>
    <property type="match status" value="1"/>
</dbReference>
<dbReference type="Gene3D" id="3.40.190.10">
    <property type="entry name" value="Periplasmic binding protein-like II"/>
    <property type="match status" value="1"/>
</dbReference>
<sequence length="305" mass="32903">MAVAQDYPAKSVTVIVPFTAGGASDTTARMTTQKMQESFGQSFIIENKPGANGSIGATQLARSKPDGYTLMVGSIGVIAINPVLYKDPGYHPLQNFDLLSVAVRNPNVLITRPDFPANTVQELIDYLKKNPDKVTFASSGVGSSDHLTAVLFWQKTGTTGIHTPYKGGSQAHTDLMGGHVDVSFQNLGAVANYIRGGKMKILAVTSDTRSDSFPQTPTMKEVGVDDLNIYSWQAFVAPKGLPADVKTKLETSITTALTSPDLKKRLTDSGFEVVANTSAEFQSFLEKELTRWKTVVEIGKVKPEQ</sequence>
<dbReference type="PIRSF" id="PIRSF017082">
    <property type="entry name" value="YflP"/>
    <property type="match status" value="1"/>
</dbReference>
<dbReference type="InterPro" id="IPR042100">
    <property type="entry name" value="Bug_dom1"/>
</dbReference>
<dbReference type="SUPFAM" id="SSF53850">
    <property type="entry name" value="Periplasmic binding protein-like II"/>
    <property type="match status" value="1"/>
</dbReference>
<dbReference type="Proteomes" id="UP000076574">
    <property type="component" value="Unassembled WGS sequence"/>
</dbReference>
<comment type="caution">
    <text evidence="2">The sequence shown here is derived from an EMBL/GenBank/DDBJ whole genome shotgun (WGS) entry which is preliminary data.</text>
</comment>
<proteinExistence type="inferred from homology"/>